<reference evidence="2" key="1">
    <citation type="submission" date="2018-07" db="EMBL/GenBank/DDBJ databases">
        <title>Giant CbK-like Caulobacter bacteriophages have genetically divergent genomes.</title>
        <authorList>
            <person name="Wilson K.M."/>
            <person name="Ely B."/>
        </authorList>
    </citation>
    <scope>NUCLEOTIDE SEQUENCE [LARGE SCALE GENOMIC DNA]</scope>
</reference>
<sequence length="247" mass="27891">MSYGTEIALNYEALRASGAVPQNFGLGFIQLKITEHSRIHFWTGEPNVPEDEIHDHRYDFTSEVIKGFIEHETFDFRPLLYSLLDLKLGEHLDSWTIENVSCDPNNPAPIGEPRYGRVERTGAYTLQPNSTYWFPKGAFHRSRGSRGAITFLVRHFTEPAPDVPKEVDCSECGGTGLAEMYGEWPVQFETCEVCGGNKKVPNPDYHSPLSGLHARVIRRAGAPKVCPFADPRPAEDLWAIIKEFIER</sequence>
<protein>
    <submittedName>
        <fullName evidence="1">Uncharacterized protein</fullName>
    </submittedName>
</protein>
<dbReference type="Gene3D" id="6.20.20.10">
    <property type="match status" value="1"/>
</dbReference>
<proteinExistence type="predicted"/>
<reference evidence="1 2" key="2">
    <citation type="submission" date="2018-09" db="EMBL/GenBank/DDBJ databases">
        <title>Giant CbK-like Caulobacter bacteriophages have genetically divergent genomes.</title>
        <authorList>
            <person name="Wilson K."/>
            <person name="Ely B."/>
        </authorList>
    </citation>
    <scope>NUCLEOTIDE SEQUENCE [LARGE SCALE GENOMIC DNA]</scope>
</reference>
<dbReference type="Proteomes" id="UP000259421">
    <property type="component" value="Segment"/>
</dbReference>
<evidence type="ECO:0000313" key="1">
    <source>
        <dbReference type="EMBL" id="AXQ69439.1"/>
    </source>
</evidence>
<accession>A0A385EFJ3</accession>
<keyword evidence="2" id="KW-1185">Reference proteome</keyword>
<name>A0A385EFJ3_9CAUD</name>
<dbReference type="EMBL" id="MH588546">
    <property type="protein sequence ID" value="AXQ69439.1"/>
    <property type="molecule type" value="Genomic_DNA"/>
</dbReference>
<organism evidence="1 2">
    <name type="scientific">Caulobacter phage CcrBL9</name>
    <dbReference type="NCBI Taxonomy" id="2283270"/>
    <lineage>
        <taxon>Viruses</taxon>
        <taxon>Duplodnaviria</taxon>
        <taxon>Heunggongvirae</taxon>
        <taxon>Uroviricota</taxon>
        <taxon>Caudoviricetes</taxon>
        <taxon>Jeanschmidtviridae</taxon>
        <taxon>Bertelyvirus</taxon>
        <taxon>Bertelyvirus BL9</taxon>
    </lineage>
</organism>
<dbReference type="InterPro" id="IPR036410">
    <property type="entry name" value="HSP_DnaJ_Cys-rich_dom_sf"/>
</dbReference>
<evidence type="ECO:0000313" key="2">
    <source>
        <dbReference type="Proteomes" id="UP000259421"/>
    </source>
</evidence>
<gene>
    <name evidence="1" type="ORF">CcrBL9_gp415</name>
</gene>
<dbReference type="SUPFAM" id="SSF57938">
    <property type="entry name" value="DnaJ/Hsp40 cysteine-rich domain"/>
    <property type="match status" value="1"/>
</dbReference>